<dbReference type="Pfam" id="PF00158">
    <property type="entry name" value="Sigma54_activat"/>
    <property type="match status" value="1"/>
</dbReference>
<dbReference type="AlphaFoldDB" id="A0A327X3S8"/>
<dbReference type="PROSITE" id="PS00675">
    <property type="entry name" value="SIGMA54_INTERACT_1"/>
    <property type="match status" value="1"/>
</dbReference>
<dbReference type="Pfam" id="PF25601">
    <property type="entry name" value="AAA_lid_14"/>
    <property type="match status" value="1"/>
</dbReference>
<keyword evidence="3" id="KW-0805">Transcription regulation</keyword>
<dbReference type="PROSITE" id="PS50045">
    <property type="entry name" value="SIGMA54_INTERACT_4"/>
    <property type="match status" value="1"/>
</dbReference>
<dbReference type="InterPro" id="IPR003593">
    <property type="entry name" value="AAA+_ATPase"/>
</dbReference>
<dbReference type="InterPro" id="IPR027417">
    <property type="entry name" value="P-loop_NTPase"/>
</dbReference>
<dbReference type="GO" id="GO:0043565">
    <property type="term" value="F:sequence-specific DNA binding"/>
    <property type="evidence" value="ECO:0007669"/>
    <property type="project" value="InterPro"/>
</dbReference>
<dbReference type="SMART" id="SM00382">
    <property type="entry name" value="AAA"/>
    <property type="match status" value="1"/>
</dbReference>
<dbReference type="InterPro" id="IPR025944">
    <property type="entry name" value="Sigma_54_int_dom_CS"/>
</dbReference>
<dbReference type="SUPFAM" id="SSF46689">
    <property type="entry name" value="Homeodomain-like"/>
    <property type="match status" value="1"/>
</dbReference>
<dbReference type="GO" id="GO:0005524">
    <property type="term" value="F:ATP binding"/>
    <property type="evidence" value="ECO:0007669"/>
    <property type="project" value="UniProtKB-KW"/>
</dbReference>
<keyword evidence="5" id="KW-0804">Transcription</keyword>
<dbReference type="InterPro" id="IPR001789">
    <property type="entry name" value="Sig_transdc_resp-reg_receiver"/>
</dbReference>
<keyword evidence="6" id="KW-0597">Phosphoprotein</keyword>
<feature type="modified residue" description="4-aspartylphosphate" evidence="6">
    <location>
        <position position="81"/>
    </location>
</feature>
<reference evidence="9 10" key="1">
    <citation type="submission" date="2018-06" db="EMBL/GenBank/DDBJ databases">
        <title>Genomic Encyclopedia of Type Strains, Phase III (KMG-III): the genomes of soil and plant-associated and newly described type strains.</title>
        <authorList>
            <person name="Whitman W."/>
        </authorList>
    </citation>
    <scope>NUCLEOTIDE SEQUENCE [LARGE SCALE GENOMIC DNA]</scope>
    <source>
        <strain evidence="9 10">CGMCC 1.15366</strain>
    </source>
</reference>
<dbReference type="Proteomes" id="UP000249203">
    <property type="component" value="Unassembled WGS sequence"/>
</dbReference>
<dbReference type="PROSITE" id="PS50110">
    <property type="entry name" value="RESPONSE_REGULATORY"/>
    <property type="match status" value="1"/>
</dbReference>
<evidence type="ECO:0000256" key="6">
    <source>
        <dbReference type="PROSITE-ProRule" id="PRU00169"/>
    </source>
</evidence>
<dbReference type="CDD" id="cd00009">
    <property type="entry name" value="AAA"/>
    <property type="match status" value="1"/>
</dbReference>
<dbReference type="Gene3D" id="1.10.8.60">
    <property type="match status" value="1"/>
</dbReference>
<dbReference type="Pfam" id="PF02954">
    <property type="entry name" value="HTH_8"/>
    <property type="match status" value="1"/>
</dbReference>
<sequence length="479" mass="53248">MDTREAFFDPPYNFRLDSLLLIIWRAMSKPMRVLVVDDNQDILIACRLCLKPYVADVMTLANPTELLGVLKVNQVDVVLLDMNFTRDASSGEEGIFYLKQILAAHPKMPVVMMTAYADVNLAVKAMHLGAKDFIAKPWDNQHLIDAVLLMSDSTAVPTNAAKAPAHELSTPLIGDSAPMQAVKQLIEKVAQSDANVLILGESGTGKEVVAQHIHQLSSRRDKRFVGVDMGTLPDNLFESELFGYKKGSFTGAMQDSPGRMAAADKGTLFLDELGNLPLPQQGKLLSALQNRAVTAIGAQGPVAIDIRLISATNENLYHQVATGAFRQDLFYRINTVEIQLPPLRERGNDINVLLDWYAQRYTARYGRTGLKIKDSDRNWLGNYRWPGNVRELAHSVERAVVLADSTYLDFTQLAQQSAMPATEPHSKEAPSDTPFLLDYVERKTIQQALQFYQGNVSHAAKALGLTRGAMYRRMEKYNL</sequence>
<dbReference type="InterPro" id="IPR009057">
    <property type="entry name" value="Homeodomain-like_sf"/>
</dbReference>
<dbReference type="PROSITE" id="PS00688">
    <property type="entry name" value="SIGMA54_INTERACT_3"/>
    <property type="match status" value="1"/>
</dbReference>
<feature type="domain" description="Sigma-54 factor interaction" evidence="7">
    <location>
        <begin position="172"/>
        <end position="401"/>
    </location>
</feature>
<dbReference type="InterPro" id="IPR025662">
    <property type="entry name" value="Sigma_54_int_dom_ATP-bd_1"/>
</dbReference>
<dbReference type="SMART" id="SM00448">
    <property type="entry name" value="REC"/>
    <property type="match status" value="1"/>
</dbReference>
<proteinExistence type="predicted"/>
<dbReference type="Gene3D" id="3.40.50.2300">
    <property type="match status" value="1"/>
</dbReference>
<gene>
    <name evidence="9" type="ORF">B0I24_10114</name>
</gene>
<dbReference type="InterPro" id="IPR025943">
    <property type="entry name" value="Sigma_54_int_dom_ATP-bd_2"/>
</dbReference>
<evidence type="ECO:0000256" key="3">
    <source>
        <dbReference type="ARBA" id="ARBA00023015"/>
    </source>
</evidence>
<dbReference type="GO" id="GO:0006355">
    <property type="term" value="P:regulation of DNA-templated transcription"/>
    <property type="evidence" value="ECO:0007669"/>
    <property type="project" value="InterPro"/>
</dbReference>
<dbReference type="Pfam" id="PF00072">
    <property type="entry name" value="Response_reg"/>
    <property type="match status" value="1"/>
</dbReference>
<evidence type="ECO:0000259" key="7">
    <source>
        <dbReference type="PROSITE" id="PS50045"/>
    </source>
</evidence>
<dbReference type="GO" id="GO:0000160">
    <property type="term" value="P:phosphorelay signal transduction system"/>
    <property type="evidence" value="ECO:0007669"/>
    <property type="project" value="InterPro"/>
</dbReference>
<evidence type="ECO:0000313" key="10">
    <source>
        <dbReference type="Proteomes" id="UP000249203"/>
    </source>
</evidence>
<keyword evidence="2" id="KW-0067">ATP-binding</keyword>
<dbReference type="PRINTS" id="PR01590">
    <property type="entry name" value="HTHFIS"/>
</dbReference>
<dbReference type="PANTHER" id="PTHR32071">
    <property type="entry name" value="TRANSCRIPTIONAL REGULATORY PROTEIN"/>
    <property type="match status" value="1"/>
</dbReference>
<keyword evidence="1" id="KW-0547">Nucleotide-binding</keyword>
<evidence type="ECO:0000256" key="1">
    <source>
        <dbReference type="ARBA" id="ARBA00022741"/>
    </source>
</evidence>
<dbReference type="EMBL" id="QLMD01000001">
    <property type="protein sequence ID" value="RAK01391.1"/>
    <property type="molecule type" value="Genomic_DNA"/>
</dbReference>
<feature type="domain" description="Response regulatory" evidence="8">
    <location>
        <begin position="32"/>
        <end position="151"/>
    </location>
</feature>
<dbReference type="InterPro" id="IPR058031">
    <property type="entry name" value="AAA_lid_NorR"/>
</dbReference>
<dbReference type="FunFam" id="3.40.50.300:FF:000006">
    <property type="entry name" value="DNA-binding transcriptional regulator NtrC"/>
    <property type="match status" value="1"/>
</dbReference>
<dbReference type="Gene3D" id="1.10.10.60">
    <property type="entry name" value="Homeodomain-like"/>
    <property type="match status" value="1"/>
</dbReference>
<evidence type="ECO:0000256" key="4">
    <source>
        <dbReference type="ARBA" id="ARBA00023125"/>
    </source>
</evidence>
<name>A0A327X3S8_9GAMM</name>
<dbReference type="PROSITE" id="PS00676">
    <property type="entry name" value="SIGMA54_INTERACT_2"/>
    <property type="match status" value="1"/>
</dbReference>
<dbReference type="SUPFAM" id="SSF52172">
    <property type="entry name" value="CheY-like"/>
    <property type="match status" value="1"/>
</dbReference>
<evidence type="ECO:0000259" key="8">
    <source>
        <dbReference type="PROSITE" id="PS50110"/>
    </source>
</evidence>
<dbReference type="SUPFAM" id="SSF52540">
    <property type="entry name" value="P-loop containing nucleoside triphosphate hydrolases"/>
    <property type="match status" value="1"/>
</dbReference>
<organism evidence="9 10">
    <name type="scientific">Aliidiomarina maris</name>
    <dbReference type="NCBI Taxonomy" id="531312"/>
    <lineage>
        <taxon>Bacteria</taxon>
        <taxon>Pseudomonadati</taxon>
        <taxon>Pseudomonadota</taxon>
        <taxon>Gammaproteobacteria</taxon>
        <taxon>Alteromonadales</taxon>
        <taxon>Idiomarinaceae</taxon>
        <taxon>Aliidiomarina</taxon>
    </lineage>
</organism>
<dbReference type="InterPro" id="IPR002078">
    <property type="entry name" value="Sigma_54_int"/>
</dbReference>
<protein>
    <submittedName>
        <fullName evidence="9">DNA-binding NtrC family response regulator</fullName>
    </submittedName>
</protein>
<keyword evidence="4 9" id="KW-0238">DNA-binding</keyword>
<accession>A0A327X3S8</accession>
<dbReference type="PANTHER" id="PTHR32071:SF113">
    <property type="entry name" value="ALGINATE BIOSYNTHESIS TRANSCRIPTIONAL REGULATORY PROTEIN ALGB"/>
    <property type="match status" value="1"/>
</dbReference>
<evidence type="ECO:0000313" key="9">
    <source>
        <dbReference type="EMBL" id="RAK01391.1"/>
    </source>
</evidence>
<dbReference type="Gene3D" id="3.40.50.300">
    <property type="entry name" value="P-loop containing nucleotide triphosphate hydrolases"/>
    <property type="match status" value="1"/>
</dbReference>
<evidence type="ECO:0000256" key="2">
    <source>
        <dbReference type="ARBA" id="ARBA00022840"/>
    </source>
</evidence>
<dbReference type="InterPro" id="IPR002197">
    <property type="entry name" value="HTH_Fis"/>
</dbReference>
<dbReference type="InterPro" id="IPR011006">
    <property type="entry name" value="CheY-like_superfamily"/>
</dbReference>
<comment type="caution">
    <text evidence="9">The sequence shown here is derived from an EMBL/GenBank/DDBJ whole genome shotgun (WGS) entry which is preliminary data.</text>
</comment>
<evidence type="ECO:0000256" key="5">
    <source>
        <dbReference type="ARBA" id="ARBA00023163"/>
    </source>
</evidence>